<dbReference type="InterPro" id="IPR032714">
    <property type="entry name" value="DZIP1_N"/>
</dbReference>
<dbReference type="EMBL" id="DF236977">
    <property type="protein sequence ID" value="GAQ79334.1"/>
    <property type="molecule type" value="Genomic_DNA"/>
</dbReference>
<evidence type="ECO:0000256" key="2">
    <source>
        <dbReference type="ARBA" id="ARBA00004120"/>
    </source>
</evidence>
<dbReference type="PANTHER" id="PTHR21502">
    <property type="entry name" value="ZINC FINGER PROTEIN DZIP1"/>
    <property type="match status" value="1"/>
</dbReference>
<keyword evidence="7" id="KW-0862">Zinc</keyword>
<dbReference type="AlphaFoldDB" id="A0A1Y1HL47"/>
<keyword evidence="7" id="KW-0863">Zinc-finger</keyword>
<evidence type="ECO:0000313" key="10">
    <source>
        <dbReference type="EMBL" id="GAQ79334.1"/>
    </source>
</evidence>
<evidence type="ECO:0000256" key="4">
    <source>
        <dbReference type="ARBA" id="ARBA00023054"/>
    </source>
</evidence>
<feature type="compositionally biased region" description="Low complexity" evidence="8">
    <location>
        <begin position="806"/>
        <end position="823"/>
    </location>
</feature>
<feature type="compositionally biased region" description="Polar residues" evidence="8">
    <location>
        <begin position="28"/>
        <end position="38"/>
    </location>
</feature>
<evidence type="ECO:0000256" key="1">
    <source>
        <dbReference type="ARBA" id="ARBA00004114"/>
    </source>
</evidence>
<accession>A0A1Y1HL47</accession>
<evidence type="ECO:0000256" key="3">
    <source>
        <dbReference type="ARBA" id="ARBA00009131"/>
    </source>
</evidence>
<dbReference type="GO" id="GO:0008270">
    <property type="term" value="F:zinc ion binding"/>
    <property type="evidence" value="ECO:0007669"/>
    <property type="project" value="UniProtKB-KW"/>
</dbReference>
<keyword evidence="11" id="KW-1185">Reference proteome</keyword>
<dbReference type="OrthoDB" id="1937431at2759"/>
<proteinExistence type="inferred from homology"/>
<evidence type="ECO:0000259" key="9">
    <source>
        <dbReference type="PROSITE" id="PS50157"/>
    </source>
</evidence>
<feature type="compositionally biased region" description="Basic and acidic residues" evidence="8">
    <location>
        <begin position="863"/>
        <end position="880"/>
    </location>
</feature>
<feature type="compositionally biased region" description="Acidic residues" evidence="8">
    <location>
        <begin position="831"/>
        <end position="841"/>
    </location>
</feature>
<feature type="compositionally biased region" description="Acidic residues" evidence="8">
    <location>
        <begin position="1071"/>
        <end position="1083"/>
    </location>
</feature>
<dbReference type="Pfam" id="PF13815">
    <property type="entry name" value="Dzip-like_N"/>
    <property type="match status" value="1"/>
</dbReference>
<sequence length="1083" mass="120667">MGRSTGGVTGQWDGEVRPLASQRRSRGTTKWGTRNPKSMGQVDFLNGTSKSFGRQKSGVEFGNNMTKILGQEEDGWVSSSSPSDDELAYGTRPRNTIPRATSMPAQPGTMDFDMESRLMATVAGTTAPFMFEKRRTRIDWRKLHGIDVDRVIREADIDTLESILDTIAFGDIEAEDTRNFTEFNFVKIFRLSQLMVEYLLHVQETLASHKSQLVVAGATVQRKTQKLHSTVSWHRDALAATRRDLKQAKKTLSTYEILLRLHGHGQGPAPSSQQTHKCPTCDKLFESAYYLDLHMARRHPRPPEEDPKAILAAAVAKAEEMTTIKVRAETTAQLQAEFQEVLARTRTDFERAEQAANTKVVSLQAVLASREREMEDLRARIEELQRAAARRTGAGARLEEDDPEAAHAAGLRVRELEGKVAVLEQRHRLISEEKEQLTMQLEAAKAEVMSLKAERRRLTNELEDARNQVDDLERQKKKLASELARAKKSRHPTGEKVKVMVAKLEESSREDRDADRRRSEEDRRRRQAQKERDDAAARRRSEDERRRREQELEERNAAARKKTEEEDAEEARQRAAAAAAAALQDLGDETPWLSVADKEKWLREHPYAPVPEKPMALAKHPHDPMLFPDTRTDITQHFDEALAEELRKFGITAGTKGMSDEAYAEATAILEQRRTVRLAEAPAAERKQMEYERGTIQWHIERAVHARDEAAVERRLRSSLNEEDEPEELTFEEATGGTRGGANRGNEYREASSAVVKHVIGNPASLRSSLRTDYTASEVSAGSEPDASPDGRRPKNMEHDKRAKSEASASDSSASDDVSMDSDISVHDDVASEEASEEMSEPEVYSKPSSRRSSRRPSNTNSDKTRGAREEEARGKKEEGGAWATAKPATVSRVETRNYEESDEERSPTVQEKGVSSVEVKRKEVVLNAAEGRVADSEAVHVVQLVPSRKAQEPVPPPVQTVKIGAAFSDGNRGGALESRRALSPLRPSSAKGSLGGRPRTEGAHFRGSELESLESMTSVYTSDEEATSRLQGSSGRYESPAGSGPAKSSTGATSKEQKPVTKTAPRDYLDDFETDDIEEINI</sequence>
<feature type="domain" description="C2H2-type" evidence="9">
    <location>
        <begin position="276"/>
        <end position="304"/>
    </location>
</feature>
<evidence type="ECO:0000256" key="5">
    <source>
        <dbReference type="ARBA" id="ARBA00023212"/>
    </source>
</evidence>
<name>A0A1Y1HL47_KLENI</name>
<feature type="compositionally biased region" description="Basic and acidic residues" evidence="8">
    <location>
        <begin position="789"/>
        <end position="805"/>
    </location>
</feature>
<gene>
    <name evidence="10" type="ORF">KFL_000280390</name>
</gene>
<feature type="region of interest" description="Disordered" evidence="8">
    <location>
        <begin position="768"/>
        <end position="922"/>
    </location>
</feature>
<organism evidence="10 11">
    <name type="scientific">Klebsormidium nitens</name>
    <name type="common">Green alga</name>
    <name type="synonym">Ulothrix nitens</name>
    <dbReference type="NCBI Taxonomy" id="105231"/>
    <lineage>
        <taxon>Eukaryota</taxon>
        <taxon>Viridiplantae</taxon>
        <taxon>Streptophyta</taxon>
        <taxon>Klebsormidiophyceae</taxon>
        <taxon>Klebsormidiales</taxon>
        <taxon>Klebsormidiaceae</taxon>
        <taxon>Klebsormidium</taxon>
    </lineage>
</organism>
<dbReference type="PROSITE" id="PS00028">
    <property type="entry name" value="ZINC_FINGER_C2H2_1"/>
    <property type="match status" value="1"/>
</dbReference>
<feature type="compositionally biased region" description="Low complexity" evidence="8">
    <location>
        <begin position="982"/>
        <end position="991"/>
    </location>
</feature>
<feature type="compositionally biased region" description="Basic and acidic residues" evidence="8">
    <location>
        <begin position="1056"/>
        <end position="1070"/>
    </location>
</feature>
<dbReference type="Proteomes" id="UP000054558">
    <property type="component" value="Unassembled WGS sequence"/>
</dbReference>
<dbReference type="PROSITE" id="PS50157">
    <property type="entry name" value="ZINC_FINGER_C2H2_2"/>
    <property type="match status" value="1"/>
</dbReference>
<reference evidence="10 11" key="1">
    <citation type="journal article" date="2014" name="Nat. Commun.">
        <title>Klebsormidium flaccidum genome reveals primary factors for plant terrestrial adaptation.</title>
        <authorList>
            <person name="Hori K."/>
            <person name="Maruyama F."/>
            <person name="Fujisawa T."/>
            <person name="Togashi T."/>
            <person name="Yamamoto N."/>
            <person name="Seo M."/>
            <person name="Sato S."/>
            <person name="Yamada T."/>
            <person name="Mori H."/>
            <person name="Tajima N."/>
            <person name="Moriyama T."/>
            <person name="Ikeuchi M."/>
            <person name="Watanabe M."/>
            <person name="Wada H."/>
            <person name="Kobayashi K."/>
            <person name="Saito M."/>
            <person name="Masuda T."/>
            <person name="Sasaki-Sekimoto Y."/>
            <person name="Mashiguchi K."/>
            <person name="Awai K."/>
            <person name="Shimojima M."/>
            <person name="Masuda S."/>
            <person name="Iwai M."/>
            <person name="Nobusawa T."/>
            <person name="Narise T."/>
            <person name="Kondo S."/>
            <person name="Saito H."/>
            <person name="Sato R."/>
            <person name="Murakawa M."/>
            <person name="Ihara Y."/>
            <person name="Oshima-Yamada Y."/>
            <person name="Ohtaka K."/>
            <person name="Satoh M."/>
            <person name="Sonobe K."/>
            <person name="Ishii M."/>
            <person name="Ohtani R."/>
            <person name="Kanamori-Sato M."/>
            <person name="Honoki R."/>
            <person name="Miyazaki D."/>
            <person name="Mochizuki H."/>
            <person name="Umetsu J."/>
            <person name="Higashi K."/>
            <person name="Shibata D."/>
            <person name="Kamiya Y."/>
            <person name="Sato N."/>
            <person name="Nakamura Y."/>
            <person name="Tabata S."/>
            <person name="Ida S."/>
            <person name="Kurokawa K."/>
            <person name="Ohta H."/>
        </authorList>
    </citation>
    <scope>NUCLEOTIDE SEQUENCE [LARGE SCALE GENOMIC DNA]</scope>
    <source>
        <strain evidence="10 11">NIES-2285</strain>
    </source>
</reference>
<keyword evidence="5" id="KW-0963">Cytoplasm</keyword>
<keyword evidence="6" id="KW-0966">Cell projection</keyword>
<comment type="similarity">
    <text evidence="3">Belongs to the DZIP C2H2-type zinc-finger protein family.</text>
</comment>
<dbReference type="GO" id="GO:0005814">
    <property type="term" value="C:centriole"/>
    <property type="evidence" value="ECO:0007669"/>
    <property type="project" value="UniProtKB-SubCell"/>
</dbReference>
<feature type="compositionally biased region" description="Acidic residues" evidence="8">
    <location>
        <begin position="721"/>
        <end position="731"/>
    </location>
</feature>
<feature type="region of interest" description="Disordered" evidence="8">
    <location>
        <begin position="1"/>
        <end position="58"/>
    </location>
</feature>
<feature type="compositionally biased region" description="Polar residues" evidence="8">
    <location>
        <begin position="768"/>
        <end position="780"/>
    </location>
</feature>
<protein>
    <recommendedName>
        <fullName evidence="9">C2H2-type domain-containing protein</fullName>
    </recommendedName>
</protein>
<feature type="compositionally biased region" description="Basic and acidic residues" evidence="8">
    <location>
        <begin position="999"/>
        <end position="1010"/>
    </location>
</feature>
<keyword evidence="7" id="KW-0479">Metal-binding</keyword>
<evidence type="ECO:0000256" key="6">
    <source>
        <dbReference type="ARBA" id="ARBA00023273"/>
    </source>
</evidence>
<feature type="region of interest" description="Disordered" evidence="8">
    <location>
        <begin position="715"/>
        <end position="745"/>
    </location>
</feature>
<feature type="region of interest" description="Disordered" evidence="8">
    <location>
        <begin position="72"/>
        <end position="108"/>
    </location>
</feature>
<evidence type="ECO:0000256" key="8">
    <source>
        <dbReference type="SAM" id="MobiDB-lite"/>
    </source>
</evidence>
<dbReference type="OMA" id="MLEHILH"/>
<dbReference type="InterPro" id="IPR051241">
    <property type="entry name" value="DZIP_RILPL"/>
</dbReference>
<dbReference type="SMART" id="SM00355">
    <property type="entry name" value="ZnF_C2H2"/>
    <property type="match status" value="1"/>
</dbReference>
<keyword evidence="5" id="KW-0206">Cytoskeleton</keyword>
<feature type="region of interest" description="Disordered" evidence="8">
    <location>
        <begin position="966"/>
        <end position="1083"/>
    </location>
</feature>
<dbReference type="PANTHER" id="PTHR21502:SF3">
    <property type="entry name" value="CILIUM ASSEMBLY PROTEIN DZIP1L"/>
    <property type="match status" value="1"/>
</dbReference>
<evidence type="ECO:0000313" key="11">
    <source>
        <dbReference type="Proteomes" id="UP000054558"/>
    </source>
</evidence>
<evidence type="ECO:0000256" key="7">
    <source>
        <dbReference type="PROSITE-ProRule" id="PRU00042"/>
    </source>
</evidence>
<feature type="region of interest" description="Disordered" evidence="8">
    <location>
        <begin position="481"/>
        <end position="581"/>
    </location>
</feature>
<keyword evidence="4" id="KW-0175">Coiled coil</keyword>
<dbReference type="InterPro" id="IPR013087">
    <property type="entry name" value="Znf_C2H2_type"/>
</dbReference>
<comment type="subcellular location">
    <subcellularLocation>
        <location evidence="2">Cytoplasm</location>
        <location evidence="2">Cytoskeleton</location>
        <location evidence="2">Cilium basal body</location>
    </subcellularLocation>
    <subcellularLocation>
        <location evidence="1">Cytoplasm</location>
        <location evidence="1">Cytoskeleton</location>
        <location evidence="1">Microtubule organizing center</location>
        <location evidence="1">Centrosome</location>
        <location evidence="1">Centriole</location>
    </subcellularLocation>
</comment>
<feature type="compositionally biased region" description="Basic and acidic residues" evidence="8">
    <location>
        <begin position="492"/>
        <end position="564"/>
    </location>
</feature>
<dbReference type="Gene3D" id="3.30.160.60">
    <property type="entry name" value="Classic Zinc Finger"/>
    <property type="match status" value="1"/>
</dbReference>
<dbReference type="GO" id="GO:0005737">
    <property type="term" value="C:cytoplasm"/>
    <property type="evidence" value="ECO:0000318"/>
    <property type="project" value="GO_Central"/>
</dbReference>